<name>A0A7E4VKT0_PANRE</name>
<dbReference type="AlphaFoldDB" id="A0A7E4VKT0"/>
<sequence>MVGHTISKKSTKSARGPFNLHNTTFAVLRMFLDTMPLKDLYKLRKTSATVKSMSHFRGEIVKGLDINTDTVETPYRKCMSYSEYMNLKAPIKPYASLSVHMGSDIVTEALVAKMKEKVYYDLDISGEYTWKDVITLLHPGISKLSLYDHMDLPKEGMEEFFKMLVHCKIEGITFYTETGDSRWIDGAMKTWTSLIKTGTLKTVDFYEKNFNHFTAVTQDDSTIELCMPIFDDDEGYEMSSDEEDN</sequence>
<evidence type="ECO:0000313" key="2">
    <source>
        <dbReference type="WBParaSite" id="Pan_g224.t1"/>
    </source>
</evidence>
<reference evidence="1" key="1">
    <citation type="journal article" date="2013" name="Genetics">
        <title>The draft genome and transcriptome of Panagrellus redivivus are shaped by the harsh demands of a free-living lifestyle.</title>
        <authorList>
            <person name="Srinivasan J."/>
            <person name="Dillman A.R."/>
            <person name="Macchietto M.G."/>
            <person name="Heikkinen L."/>
            <person name="Lakso M."/>
            <person name="Fracchia K.M."/>
            <person name="Antoshechkin I."/>
            <person name="Mortazavi A."/>
            <person name="Wong G."/>
            <person name="Sternberg P.W."/>
        </authorList>
    </citation>
    <scope>NUCLEOTIDE SEQUENCE [LARGE SCALE GENOMIC DNA]</scope>
    <source>
        <strain evidence="1">MT8872</strain>
    </source>
</reference>
<protein>
    <submittedName>
        <fullName evidence="2">F-box domain-containing protein</fullName>
    </submittedName>
</protein>
<accession>A0A7E4VKT0</accession>
<proteinExistence type="predicted"/>
<dbReference type="Proteomes" id="UP000492821">
    <property type="component" value="Unassembled WGS sequence"/>
</dbReference>
<dbReference type="WBParaSite" id="Pan_g224.t1">
    <property type="protein sequence ID" value="Pan_g224.t1"/>
    <property type="gene ID" value="Pan_g224"/>
</dbReference>
<reference evidence="2" key="2">
    <citation type="submission" date="2020-10" db="UniProtKB">
        <authorList>
            <consortium name="WormBaseParasite"/>
        </authorList>
    </citation>
    <scope>IDENTIFICATION</scope>
</reference>
<organism evidence="1 2">
    <name type="scientific">Panagrellus redivivus</name>
    <name type="common">Microworm</name>
    <dbReference type="NCBI Taxonomy" id="6233"/>
    <lineage>
        <taxon>Eukaryota</taxon>
        <taxon>Metazoa</taxon>
        <taxon>Ecdysozoa</taxon>
        <taxon>Nematoda</taxon>
        <taxon>Chromadorea</taxon>
        <taxon>Rhabditida</taxon>
        <taxon>Tylenchina</taxon>
        <taxon>Panagrolaimomorpha</taxon>
        <taxon>Panagrolaimoidea</taxon>
        <taxon>Panagrolaimidae</taxon>
        <taxon>Panagrellus</taxon>
    </lineage>
</organism>
<evidence type="ECO:0000313" key="1">
    <source>
        <dbReference type="Proteomes" id="UP000492821"/>
    </source>
</evidence>
<keyword evidence="1" id="KW-1185">Reference proteome</keyword>